<dbReference type="VEuPathDB" id="CryptoDB:Cvel_1180"/>
<keyword evidence="1" id="KW-0677">Repeat</keyword>
<dbReference type="SMART" id="SM00698">
    <property type="entry name" value="MORN"/>
    <property type="match status" value="4"/>
</dbReference>
<evidence type="ECO:0000256" key="1">
    <source>
        <dbReference type="ARBA" id="ARBA00022737"/>
    </source>
</evidence>
<dbReference type="AlphaFoldDB" id="A0A0G4HN37"/>
<dbReference type="Gene3D" id="2.20.110.10">
    <property type="entry name" value="Histone H3 K4-specific methyltransferase SET7/9 N-terminal domain"/>
    <property type="match status" value="3"/>
</dbReference>
<gene>
    <name evidence="2" type="ORF">Cvel_1180</name>
</gene>
<dbReference type="Pfam" id="PF02493">
    <property type="entry name" value="MORN"/>
    <property type="match status" value="6"/>
</dbReference>
<sequence>MSREAQPFRIPLGGIREALKALLFRGVDEFERRERETDIERVLSSFIESRHRGTDLPFVDGLRRHLLERGLDAGLTISLLLSHPLQPDARLGARPMMDILKDAVEERREFEKLHTVQSVFRHRVEADRPEESPGVSGDGDIQERFVHEIGAFLDTCLRVEDDQGTQSLGFLGSFFPSAPVWYKRIGREWWWSTLSGDVTSPGWQPVSRIRAKRGPCAADSRGPWYGRLPPLCHCVIISCLDLCSSVFLRHGCAPHLTPGLLRPETLRSVIDLVALNLQISESELWSRMTSGSGCWSTEQEGERVLETEWYIGELKDGNRHGWGVLRCPDGSMTYQGEWKDGKEDGKGTIYGRDGGVYCEGDFKEGKEHGKGVMYHNNGEIRYEGDFKDGRFHGKGSMYRQADGMKFVGDFYNHKIHGFATAYNRDGSVEYAGEWHNGRSNKYTKRTSRRDSLPQPAWFPSTDPDTVYDVDSAGNVTARHLPL</sequence>
<accession>A0A0G4HN37</accession>
<reference evidence="2" key="1">
    <citation type="submission" date="2014-11" db="EMBL/GenBank/DDBJ databases">
        <authorList>
            <person name="Otto D Thomas"/>
            <person name="Naeem Raeece"/>
        </authorList>
    </citation>
    <scope>NUCLEOTIDE SEQUENCE</scope>
</reference>
<protein>
    <submittedName>
        <fullName evidence="2">Uncharacterized protein</fullName>
    </submittedName>
</protein>
<dbReference type="GO" id="GO:0005829">
    <property type="term" value="C:cytosol"/>
    <property type="evidence" value="ECO:0007669"/>
    <property type="project" value="TreeGrafter"/>
</dbReference>
<evidence type="ECO:0000313" key="2">
    <source>
        <dbReference type="EMBL" id="CEM45612.1"/>
    </source>
</evidence>
<name>A0A0G4HN37_9ALVE</name>
<proteinExistence type="predicted"/>
<dbReference type="SUPFAM" id="SSF82185">
    <property type="entry name" value="Histone H3 K4-specific methyltransferase SET7/9 N-terminal domain"/>
    <property type="match status" value="1"/>
</dbReference>
<dbReference type="PANTHER" id="PTHR43215">
    <property type="entry name" value="RADIAL SPOKE HEAD 1 HOMOLOG"/>
    <property type="match status" value="1"/>
</dbReference>
<organism evidence="2">
    <name type="scientific">Chromera velia CCMP2878</name>
    <dbReference type="NCBI Taxonomy" id="1169474"/>
    <lineage>
        <taxon>Eukaryota</taxon>
        <taxon>Sar</taxon>
        <taxon>Alveolata</taxon>
        <taxon>Colpodellida</taxon>
        <taxon>Chromeraceae</taxon>
        <taxon>Chromera</taxon>
    </lineage>
</organism>
<dbReference type="InterPro" id="IPR003409">
    <property type="entry name" value="MORN"/>
</dbReference>
<dbReference type="EMBL" id="CDMZ01003229">
    <property type="protein sequence ID" value="CEM45612.1"/>
    <property type="molecule type" value="Genomic_DNA"/>
</dbReference>
<dbReference type="PANTHER" id="PTHR43215:SF14">
    <property type="entry name" value="RADIAL SPOKE HEAD 1 HOMOLOG"/>
    <property type="match status" value="1"/>
</dbReference>